<evidence type="ECO:0000313" key="4">
    <source>
        <dbReference type="EMBL" id="MFC5865043.1"/>
    </source>
</evidence>
<dbReference type="InterPro" id="IPR000182">
    <property type="entry name" value="GNAT_dom"/>
</dbReference>
<gene>
    <name evidence="4" type="ORF">ACFPT7_22230</name>
</gene>
<feature type="domain" description="N-acetyltransferase" evidence="3">
    <location>
        <begin position="168"/>
        <end position="317"/>
    </location>
</feature>
<dbReference type="Pfam" id="PF00583">
    <property type="entry name" value="Acetyltransf_1"/>
    <property type="match status" value="1"/>
</dbReference>
<dbReference type="InterPro" id="IPR036388">
    <property type="entry name" value="WH-like_DNA-bd_sf"/>
</dbReference>
<organism evidence="4 5">
    <name type="scientific">Acidicapsa dinghuensis</name>
    <dbReference type="NCBI Taxonomy" id="2218256"/>
    <lineage>
        <taxon>Bacteria</taxon>
        <taxon>Pseudomonadati</taxon>
        <taxon>Acidobacteriota</taxon>
        <taxon>Terriglobia</taxon>
        <taxon>Terriglobales</taxon>
        <taxon>Acidobacteriaceae</taxon>
        <taxon>Acidicapsa</taxon>
    </lineage>
</organism>
<dbReference type="Gene3D" id="1.10.10.10">
    <property type="entry name" value="Winged helix-like DNA-binding domain superfamily/Winged helix DNA-binding domain"/>
    <property type="match status" value="1"/>
</dbReference>
<dbReference type="SUPFAM" id="SSF55729">
    <property type="entry name" value="Acyl-CoA N-acyltransferases (Nat)"/>
    <property type="match status" value="1"/>
</dbReference>
<dbReference type="PANTHER" id="PTHR13947">
    <property type="entry name" value="GNAT FAMILY N-ACETYLTRANSFERASE"/>
    <property type="match status" value="1"/>
</dbReference>
<dbReference type="InterPro" id="IPR036390">
    <property type="entry name" value="WH_DNA-bd_sf"/>
</dbReference>
<dbReference type="InterPro" id="IPR016181">
    <property type="entry name" value="Acyl_CoA_acyltransferase"/>
</dbReference>
<dbReference type="CDD" id="cd04301">
    <property type="entry name" value="NAT_SF"/>
    <property type="match status" value="1"/>
</dbReference>
<name>A0ABW1ENR8_9BACT</name>
<dbReference type="RefSeq" id="WP_263332074.1">
    <property type="nucleotide sequence ID" value="NZ_JAGSYH010000001.1"/>
</dbReference>
<dbReference type="InterPro" id="IPR000835">
    <property type="entry name" value="HTH_MarR-typ"/>
</dbReference>
<dbReference type="SUPFAM" id="SSF46785">
    <property type="entry name" value="Winged helix' DNA-binding domain"/>
    <property type="match status" value="1"/>
</dbReference>
<accession>A0ABW1ENR8</accession>
<keyword evidence="1 4" id="KW-0808">Transferase</keyword>
<feature type="domain" description="HTH marR-type" evidence="2">
    <location>
        <begin position="14"/>
        <end position="149"/>
    </location>
</feature>
<dbReference type="PROSITE" id="PS51186">
    <property type="entry name" value="GNAT"/>
    <property type="match status" value="1"/>
</dbReference>
<dbReference type="PANTHER" id="PTHR13947:SF37">
    <property type="entry name" value="LD18367P"/>
    <property type="match status" value="1"/>
</dbReference>
<proteinExistence type="predicted"/>
<evidence type="ECO:0000259" key="2">
    <source>
        <dbReference type="PROSITE" id="PS50995"/>
    </source>
</evidence>
<dbReference type="Proteomes" id="UP001596091">
    <property type="component" value="Unassembled WGS sequence"/>
</dbReference>
<keyword evidence="4" id="KW-0012">Acyltransferase</keyword>
<dbReference type="InterPro" id="IPR050769">
    <property type="entry name" value="NAT_camello-type"/>
</dbReference>
<sequence>MTETIPTQDDLTHGAAAFRRFNRIYTRFIGTLNEGLLETSFSLTEARILYEIATRKAANARAIAEALSLDPGYLSRILARFESDGLTARKPSPHDARASIISLTRKGKSAFTQLDSRSERQAMDVLESLPLTARSELLNGMQTIERLLVSNETGRPIVTLRPHRVGDMGWVVYSESTGYARQYGWNEEFESLVAKIVGEFLTSYDPARERCWIAEIDGASVGHIFLVKHPTELDTARLRLLYIEPAARGLGLGETLVRECLRFAETAGYTRVVLWTQSILTAAHRIYAKAGFRLVKETPHTNFGKHLTGQEWELALPSPAFS</sequence>
<dbReference type="EC" id="2.3.1.-" evidence="4"/>
<dbReference type="EMBL" id="JBHSPH010000010">
    <property type="protein sequence ID" value="MFC5865043.1"/>
    <property type="molecule type" value="Genomic_DNA"/>
</dbReference>
<comment type="caution">
    <text evidence="4">The sequence shown here is derived from an EMBL/GenBank/DDBJ whole genome shotgun (WGS) entry which is preliminary data.</text>
</comment>
<dbReference type="PROSITE" id="PS50995">
    <property type="entry name" value="HTH_MARR_2"/>
    <property type="match status" value="1"/>
</dbReference>
<evidence type="ECO:0000313" key="5">
    <source>
        <dbReference type="Proteomes" id="UP001596091"/>
    </source>
</evidence>
<dbReference type="Gene3D" id="3.40.630.30">
    <property type="match status" value="1"/>
</dbReference>
<dbReference type="GO" id="GO:0016746">
    <property type="term" value="F:acyltransferase activity"/>
    <property type="evidence" value="ECO:0007669"/>
    <property type="project" value="UniProtKB-KW"/>
</dbReference>
<dbReference type="SMART" id="SM00347">
    <property type="entry name" value="HTH_MARR"/>
    <property type="match status" value="1"/>
</dbReference>
<protein>
    <submittedName>
        <fullName evidence="4">GNAT family N-acetyltransferase</fullName>
        <ecNumber evidence="4">2.3.1.-</ecNumber>
    </submittedName>
</protein>
<dbReference type="Pfam" id="PF01047">
    <property type="entry name" value="MarR"/>
    <property type="match status" value="1"/>
</dbReference>
<evidence type="ECO:0000259" key="3">
    <source>
        <dbReference type="PROSITE" id="PS51186"/>
    </source>
</evidence>
<evidence type="ECO:0000256" key="1">
    <source>
        <dbReference type="ARBA" id="ARBA00022679"/>
    </source>
</evidence>
<keyword evidence="5" id="KW-1185">Reference proteome</keyword>
<reference evidence="5" key="1">
    <citation type="journal article" date="2019" name="Int. J. Syst. Evol. Microbiol.">
        <title>The Global Catalogue of Microorganisms (GCM) 10K type strain sequencing project: providing services to taxonomists for standard genome sequencing and annotation.</title>
        <authorList>
            <consortium name="The Broad Institute Genomics Platform"/>
            <consortium name="The Broad Institute Genome Sequencing Center for Infectious Disease"/>
            <person name="Wu L."/>
            <person name="Ma J."/>
        </authorList>
    </citation>
    <scope>NUCLEOTIDE SEQUENCE [LARGE SCALE GENOMIC DNA]</scope>
    <source>
        <strain evidence="5">JCM 4087</strain>
    </source>
</reference>